<evidence type="ECO:0000256" key="10">
    <source>
        <dbReference type="ARBA" id="ARBA00023136"/>
    </source>
</evidence>
<dbReference type="AlphaFoldDB" id="A0A6C1KUL5"/>
<dbReference type="Gene3D" id="3.30.565.10">
    <property type="entry name" value="Histidine kinase-like ATPase, C-terminal domain"/>
    <property type="match status" value="1"/>
</dbReference>
<dbReference type="Proteomes" id="UP000305131">
    <property type="component" value="Unassembled WGS sequence"/>
</dbReference>
<dbReference type="Pfam" id="PF08521">
    <property type="entry name" value="2CSK_N"/>
    <property type="match status" value="1"/>
</dbReference>
<dbReference type="PANTHER" id="PTHR45436">
    <property type="entry name" value="SENSOR HISTIDINE KINASE YKOH"/>
    <property type="match status" value="1"/>
</dbReference>
<gene>
    <name evidence="13" type="ORF">FBQ73_09350</name>
</gene>
<dbReference type="EMBL" id="VAUP01000022">
    <property type="protein sequence ID" value="TLX42863.1"/>
    <property type="molecule type" value="Genomic_DNA"/>
</dbReference>
<keyword evidence="10" id="KW-0472">Membrane</keyword>
<evidence type="ECO:0000259" key="12">
    <source>
        <dbReference type="PROSITE" id="PS50885"/>
    </source>
</evidence>
<dbReference type="PANTHER" id="PTHR45436:SF1">
    <property type="entry name" value="SENSOR PROTEIN QSEC"/>
    <property type="match status" value="1"/>
</dbReference>
<dbReference type="GO" id="GO:0005886">
    <property type="term" value="C:plasma membrane"/>
    <property type="evidence" value="ECO:0007669"/>
    <property type="project" value="TreeGrafter"/>
</dbReference>
<dbReference type="PROSITE" id="PS50109">
    <property type="entry name" value="HIS_KIN"/>
    <property type="match status" value="1"/>
</dbReference>
<dbReference type="SMART" id="SM00387">
    <property type="entry name" value="HATPase_c"/>
    <property type="match status" value="1"/>
</dbReference>
<dbReference type="InterPro" id="IPR036890">
    <property type="entry name" value="HATPase_C_sf"/>
</dbReference>
<dbReference type="PRINTS" id="PR00344">
    <property type="entry name" value="BCTRLSENSOR"/>
</dbReference>
<comment type="catalytic activity">
    <reaction evidence="1">
        <text>ATP + protein L-histidine = ADP + protein N-phospho-L-histidine.</text>
        <dbReference type="EC" id="2.7.13.3"/>
    </reaction>
</comment>
<dbReference type="RefSeq" id="WP_138399223.1">
    <property type="nucleotide sequence ID" value="NZ_JBAFVI010000002.1"/>
</dbReference>
<dbReference type="GO" id="GO:0000155">
    <property type="term" value="F:phosphorelay sensor kinase activity"/>
    <property type="evidence" value="ECO:0007669"/>
    <property type="project" value="InterPro"/>
</dbReference>
<evidence type="ECO:0000256" key="2">
    <source>
        <dbReference type="ARBA" id="ARBA00004370"/>
    </source>
</evidence>
<dbReference type="InterPro" id="IPR013727">
    <property type="entry name" value="2CSK_N"/>
</dbReference>
<dbReference type="InterPro" id="IPR005467">
    <property type="entry name" value="His_kinase_dom"/>
</dbReference>
<dbReference type="CDD" id="cd00082">
    <property type="entry name" value="HisKA"/>
    <property type="match status" value="1"/>
</dbReference>
<dbReference type="OrthoDB" id="8673316at2"/>
<dbReference type="SUPFAM" id="SSF47384">
    <property type="entry name" value="Homodimeric domain of signal transducing histidine kinase"/>
    <property type="match status" value="1"/>
</dbReference>
<dbReference type="InterPro" id="IPR003660">
    <property type="entry name" value="HAMP_dom"/>
</dbReference>
<evidence type="ECO:0000256" key="9">
    <source>
        <dbReference type="ARBA" id="ARBA00023012"/>
    </source>
</evidence>
<evidence type="ECO:0000256" key="8">
    <source>
        <dbReference type="ARBA" id="ARBA00022989"/>
    </source>
</evidence>
<sequence length="469" mass="50318">MRIESLRLQLLCWLLLPLAGLVALNVWTSGHQARATADLVTDRTLDASARAIAEDVRLDRGVIDATIPPVALEMFDTGHRDRVYYRVDTAEGRLLTGYPDLPLPRGTPKEGVPLHFSAPYRDQNLRLAALQYPVVGAHDGERVTVVVGVTLAGHAAMVRELWVGGFSQQLVLLAAAGLLVLVGLRQGLAPLLRLRDTVMNKGRDDLAPIPDAAVQSELRPLVVALNTYMARVEGQMAAQRRFVANAAHQLRTPLALLATQVTYARRTPDAAEREEALSGVQESTRRLARLASQLLTLSRSEPGSRRPRDEEIDLSASARLVLEGLVDLAIERGIDLALDADAPVLTRGDGAMTREAIVNLVENALRYTPSGGSVAVSVRAEDGWAVLLVEDSGPGISPQERDKVWERFYRVPGTPGEGSGIGLSIVREVVEGAGGTLTLGTAEAGGLKVEMRLPAASATGRLEDGIRGA</sequence>
<dbReference type="InterPro" id="IPR003661">
    <property type="entry name" value="HisK_dim/P_dom"/>
</dbReference>
<evidence type="ECO:0000313" key="13">
    <source>
        <dbReference type="EMBL" id="TLX42863.1"/>
    </source>
</evidence>
<evidence type="ECO:0000259" key="11">
    <source>
        <dbReference type="PROSITE" id="PS50109"/>
    </source>
</evidence>
<evidence type="ECO:0000256" key="3">
    <source>
        <dbReference type="ARBA" id="ARBA00012438"/>
    </source>
</evidence>
<dbReference type="GeneID" id="95773655"/>
<evidence type="ECO:0000256" key="7">
    <source>
        <dbReference type="ARBA" id="ARBA00022777"/>
    </source>
</evidence>
<comment type="subcellular location">
    <subcellularLocation>
        <location evidence="2">Membrane</location>
    </subcellularLocation>
</comment>
<keyword evidence="6" id="KW-0812">Transmembrane</keyword>
<keyword evidence="8" id="KW-1133">Transmembrane helix</keyword>
<dbReference type="SMART" id="SM00388">
    <property type="entry name" value="HisKA"/>
    <property type="match status" value="1"/>
</dbReference>
<comment type="caution">
    <text evidence="13">The sequence shown here is derived from an EMBL/GenBank/DDBJ whole genome shotgun (WGS) entry which is preliminary data.</text>
</comment>
<evidence type="ECO:0000256" key="4">
    <source>
        <dbReference type="ARBA" id="ARBA00022553"/>
    </source>
</evidence>
<evidence type="ECO:0000256" key="5">
    <source>
        <dbReference type="ARBA" id="ARBA00022679"/>
    </source>
</evidence>
<evidence type="ECO:0000256" key="6">
    <source>
        <dbReference type="ARBA" id="ARBA00022692"/>
    </source>
</evidence>
<dbReference type="InterPro" id="IPR003594">
    <property type="entry name" value="HATPase_dom"/>
</dbReference>
<reference evidence="13 14" key="1">
    <citation type="submission" date="2019-05" db="EMBL/GenBank/DDBJ databases">
        <authorList>
            <person name="Zhou X."/>
        </authorList>
    </citation>
    <scope>NUCLEOTIDE SEQUENCE [LARGE SCALE GENOMIC DNA]</scope>
    <source>
        <strain evidence="13 14">DSM 432</strain>
    </source>
</reference>
<dbReference type="PROSITE" id="PS50885">
    <property type="entry name" value="HAMP"/>
    <property type="match status" value="1"/>
</dbReference>
<dbReference type="Pfam" id="PF02518">
    <property type="entry name" value="HATPase_c"/>
    <property type="match status" value="1"/>
</dbReference>
<dbReference type="Gene3D" id="1.10.287.130">
    <property type="match status" value="1"/>
</dbReference>
<dbReference type="InterPro" id="IPR050428">
    <property type="entry name" value="TCS_sensor_his_kinase"/>
</dbReference>
<evidence type="ECO:0000313" key="14">
    <source>
        <dbReference type="Proteomes" id="UP000305131"/>
    </source>
</evidence>
<keyword evidence="7 13" id="KW-0418">Kinase</keyword>
<feature type="domain" description="HAMP" evidence="12">
    <location>
        <begin position="185"/>
        <end position="237"/>
    </location>
</feature>
<dbReference type="InterPro" id="IPR004358">
    <property type="entry name" value="Sig_transdc_His_kin-like_C"/>
</dbReference>
<organism evidence="13 14">
    <name type="scientific">Xanthobacter autotrophicus</name>
    <dbReference type="NCBI Taxonomy" id="280"/>
    <lineage>
        <taxon>Bacteria</taxon>
        <taxon>Pseudomonadati</taxon>
        <taxon>Pseudomonadota</taxon>
        <taxon>Alphaproteobacteria</taxon>
        <taxon>Hyphomicrobiales</taxon>
        <taxon>Xanthobacteraceae</taxon>
        <taxon>Xanthobacter</taxon>
    </lineage>
</organism>
<dbReference type="Pfam" id="PF00512">
    <property type="entry name" value="HisKA"/>
    <property type="match status" value="1"/>
</dbReference>
<feature type="domain" description="Histidine kinase" evidence="11">
    <location>
        <begin position="245"/>
        <end position="457"/>
    </location>
</feature>
<name>A0A6C1KUL5_XANAU</name>
<keyword evidence="4" id="KW-0597">Phosphoprotein</keyword>
<evidence type="ECO:0000256" key="1">
    <source>
        <dbReference type="ARBA" id="ARBA00000085"/>
    </source>
</evidence>
<dbReference type="EC" id="2.7.13.3" evidence="3"/>
<dbReference type="CDD" id="cd00075">
    <property type="entry name" value="HATPase"/>
    <property type="match status" value="1"/>
</dbReference>
<proteinExistence type="predicted"/>
<protein>
    <recommendedName>
        <fullName evidence="3">histidine kinase</fullName>
        <ecNumber evidence="3">2.7.13.3</ecNumber>
    </recommendedName>
</protein>
<dbReference type="InterPro" id="IPR036097">
    <property type="entry name" value="HisK_dim/P_sf"/>
</dbReference>
<keyword evidence="9" id="KW-0902">Two-component regulatory system</keyword>
<keyword evidence="5" id="KW-0808">Transferase</keyword>
<dbReference type="SUPFAM" id="SSF55874">
    <property type="entry name" value="ATPase domain of HSP90 chaperone/DNA topoisomerase II/histidine kinase"/>
    <property type="match status" value="1"/>
</dbReference>
<accession>A0A6C1KUL5</accession>